<feature type="transmembrane region" description="Helical" evidence="13">
    <location>
        <begin position="90"/>
        <end position="119"/>
    </location>
</feature>
<proteinExistence type="inferred from homology"/>
<evidence type="ECO:0000256" key="7">
    <source>
        <dbReference type="ARBA" id="ARBA00022723"/>
    </source>
</evidence>
<dbReference type="PANTHER" id="PTHR30529:SF1">
    <property type="entry name" value="CYTOCHROME B561 HOMOLOG 2"/>
    <property type="match status" value="1"/>
</dbReference>
<dbReference type="PANTHER" id="PTHR30529">
    <property type="entry name" value="CYTOCHROME B561"/>
    <property type="match status" value="1"/>
</dbReference>
<dbReference type="GO" id="GO:0022904">
    <property type="term" value="P:respiratory electron transport chain"/>
    <property type="evidence" value="ECO:0007669"/>
    <property type="project" value="InterPro"/>
</dbReference>
<comment type="cofactor">
    <cofactor evidence="1">
        <name>heme b</name>
        <dbReference type="ChEBI" id="CHEBI:60344"/>
    </cofactor>
</comment>
<dbReference type="InterPro" id="IPR011577">
    <property type="entry name" value="Cyt_b561_bac/Ni-Hgenase"/>
</dbReference>
<feature type="transmembrane region" description="Helical" evidence="13">
    <location>
        <begin position="41"/>
        <end position="60"/>
    </location>
</feature>
<evidence type="ECO:0000256" key="10">
    <source>
        <dbReference type="ARBA" id="ARBA00023004"/>
    </source>
</evidence>
<protein>
    <submittedName>
        <fullName evidence="15">Cytochrome b</fullName>
    </submittedName>
</protein>
<evidence type="ECO:0000313" key="16">
    <source>
        <dbReference type="Proteomes" id="UP000315816"/>
    </source>
</evidence>
<dbReference type="GO" id="GO:0009055">
    <property type="term" value="F:electron transfer activity"/>
    <property type="evidence" value="ECO:0007669"/>
    <property type="project" value="InterPro"/>
</dbReference>
<gene>
    <name evidence="15" type="ORF">FIL88_07205</name>
</gene>
<evidence type="ECO:0000256" key="1">
    <source>
        <dbReference type="ARBA" id="ARBA00001970"/>
    </source>
</evidence>
<evidence type="ECO:0000256" key="9">
    <source>
        <dbReference type="ARBA" id="ARBA00022989"/>
    </source>
</evidence>
<keyword evidence="3" id="KW-0813">Transport</keyword>
<evidence type="ECO:0000256" key="3">
    <source>
        <dbReference type="ARBA" id="ARBA00022448"/>
    </source>
</evidence>
<dbReference type="Pfam" id="PF01292">
    <property type="entry name" value="Ni_hydr_CYTB"/>
    <property type="match status" value="1"/>
</dbReference>
<dbReference type="RefSeq" id="WP_142853079.1">
    <property type="nucleotide sequence ID" value="NZ_FXWW01000001.1"/>
</dbReference>
<feature type="domain" description="Cytochrome b561 bacterial/Ni-hydrogenase" evidence="14">
    <location>
        <begin position="3"/>
        <end position="173"/>
    </location>
</feature>
<evidence type="ECO:0000259" key="14">
    <source>
        <dbReference type="Pfam" id="PF01292"/>
    </source>
</evidence>
<keyword evidence="10" id="KW-0408">Iron</keyword>
<comment type="similarity">
    <text evidence="12">Belongs to the cytochrome b561 family.</text>
</comment>
<keyword evidence="11 13" id="KW-0472">Membrane</keyword>
<dbReference type="Gene3D" id="1.20.950.20">
    <property type="entry name" value="Transmembrane di-heme cytochromes, Chain C"/>
    <property type="match status" value="1"/>
</dbReference>
<reference evidence="15 16" key="1">
    <citation type="submission" date="2019-06" db="EMBL/GenBank/DDBJ databases">
        <title>A novel species of marine bacteria.</title>
        <authorList>
            <person name="Wang Y."/>
        </authorList>
    </citation>
    <scope>NUCLEOTIDE SEQUENCE [LARGE SCALE GENOMIC DNA]</scope>
    <source>
        <strain evidence="15 16">MA1-10</strain>
    </source>
</reference>
<dbReference type="InterPro" id="IPR016174">
    <property type="entry name" value="Di-haem_cyt_TM"/>
</dbReference>
<keyword evidence="6 13" id="KW-0812">Transmembrane</keyword>
<dbReference type="InterPro" id="IPR052168">
    <property type="entry name" value="Cytochrome_b561_oxidase"/>
</dbReference>
<evidence type="ECO:0000256" key="6">
    <source>
        <dbReference type="ARBA" id="ARBA00022692"/>
    </source>
</evidence>
<dbReference type="GO" id="GO:0020037">
    <property type="term" value="F:heme binding"/>
    <property type="evidence" value="ECO:0007669"/>
    <property type="project" value="TreeGrafter"/>
</dbReference>
<keyword evidence="5" id="KW-0349">Heme</keyword>
<evidence type="ECO:0000256" key="8">
    <source>
        <dbReference type="ARBA" id="ARBA00022982"/>
    </source>
</evidence>
<organism evidence="15 16">
    <name type="scientific">Aliiroseovarius halocynthiae</name>
    <dbReference type="NCBI Taxonomy" id="985055"/>
    <lineage>
        <taxon>Bacteria</taxon>
        <taxon>Pseudomonadati</taxon>
        <taxon>Pseudomonadota</taxon>
        <taxon>Alphaproteobacteria</taxon>
        <taxon>Rhodobacterales</taxon>
        <taxon>Paracoccaceae</taxon>
        <taxon>Aliiroseovarius</taxon>
    </lineage>
</organism>
<name>A0A545SWK2_9RHOB</name>
<comment type="caution">
    <text evidence="15">The sequence shown here is derived from an EMBL/GenBank/DDBJ whole genome shotgun (WGS) entry which is preliminary data.</text>
</comment>
<keyword evidence="8" id="KW-0249">Electron transport</keyword>
<keyword evidence="7" id="KW-0479">Metal-binding</keyword>
<evidence type="ECO:0000256" key="5">
    <source>
        <dbReference type="ARBA" id="ARBA00022617"/>
    </source>
</evidence>
<evidence type="ECO:0000313" key="15">
    <source>
        <dbReference type="EMBL" id="TQV69330.1"/>
    </source>
</evidence>
<accession>A0A545SWK2</accession>
<keyword evidence="16" id="KW-1185">Reference proteome</keyword>
<dbReference type="AlphaFoldDB" id="A0A545SWK2"/>
<dbReference type="SUPFAM" id="SSF81342">
    <property type="entry name" value="Transmembrane di-heme cytochromes"/>
    <property type="match status" value="1"/>
</dbReference>
<evidence type="ECO:0000256" key="13">
    <source>
        <dbReference type="SAM" id="Phobius"/>
    </source>
</evidence>
<comment type="subcellular location">
    <subcellularLocation>
        <location evidence="2">Cell membrane</location>
        <topology evidence="2">Multi-pass membrane protein</topology>
    </subcellularLocation>
</comment>
<dbReference type="OrthoDB" id="8156287at2"/>
<dbReference type="GO" id="GO:0046872">
    <property type="term" value="F:metal ion binding"/>
    <property type="evidence" value="ECO:0007669"/>
    <property type="project" value="UniProtKB-KW"/>
</dbReference>
<feature type="transmembrane region" description="Helical" evidence="13">
    <location>
        <begin position="139"/>
        <end position="160"/>
    </location>
</feature>
<evidence type="ECO:0000256" key="11">
    <source>
        <dbReference type="ARBA" id="ARBA00023136"/>
    </source>
</evidence>
<dbReference type="GO" id="GO:0005886">
    <property type="term" value="C:plasma membrane"/>
    <property type="evidence" value="ECO:0007669"/>
    <property type="project" value="UniProtKB-SubCell"/>
</dbReference>
<evidence type="ECO:0000256" key="12">
    <source>
        <dbReference type="ARBA" id="ARBA00037975"/>
    </source>
</evidence>
<evidence type="ECO:0000256" key="4">
    <source>
        <dbReference type="ARBA" id="ARBA00022475"/>
    </source>
</evidence>
<evidence type="ECO:0000256" key="2">
    <source>
        <dbReference type="ARBA" id="ARBA00004651"/>
    </source>
</evidence>
<dbReference type="Proteomes" id="UP000315816">
    <property type="component" value="Unassembled WGS sequence"/>
</dbReference>
<keyword evidence="4" id="KW-1003">Cell membrane</keyword>
<dbReference type="EMBL" id="VICH01000004">
    <property type="protein sequence ID" value="TQV69330.1"/>
    <property type="molecule type" value="Genomic_DNA"/>
</dbReference>
<keyword evidence="9 13" id="KW-1133">Transmembrane helix</keyword>
<sequence>MKRYHPLLVSIHWIVALMVLLALLVGGPALAELENSDPDKIFALAGHMIWGIVIGTLMIIRLITRFSTQTPPEADAGHAMLNFGAKLAHWGLYLLIFGMVGSGLGLALSADLFAISFGSSAATLPLDFKDLTARQAHGLIANLLLLLVALHLLGWAYHQFIRKDHLFRRMWFGKRAE</sequence>